<name>A0A6H5HC61_9HEMI</name>
<proteinExistence type="predicted"/>
<protein>
    <submittedName>
        <fullName evidence="1">Uncharacterized protein</fullName>
    </submittedName>
</protein>
<dbReference type="Proteomes" id="UP000479000">
    <property type="component" value="Unassembled WGS sequence"/>
</dbReference>
<accession>A0A6H5HC61</accession>
<sequence length="62" mass="7058">MAPISFADRCHNGRVLKRFEAKKKSTCSPAFAVFWSSAPLRRNRQPSNASPSWFGFFRNPPT</sequence>
<feature type="non-terminal residue" evidence="1">
    <location>
        <position position="62"/>
    </location>
</feature>
<organism evidence="1 2">
    <name type="scientific">Nesidiocoris tenuis</name>
    <dbReference type="NCBI Taxonomy" id="355587"/>
    <lineage>
        <taxon>Eukaryota</taxon>
        <taxon>Metazoa</taxon>
        <taxon>Ecdysozoa</taxon>
        <taxon>Arthropoda</taxon>
        <taxon>Hexapoda</taxon>
        <taxon>Insecta</taxon>
        <taxon>Pterygota</taxon>
        <taxon>Neoptera</taxon>
        <taxon>Paraneoptera</taxon>
        <taxon>Hemiptera</taxon>
        <taxon>Heteroptera</taxon>
        <taxon>Panheteroptera</taxon>
        <taxon>Cimicomorpha</taxon>
        <taxon>Miridae</taxon>
        <taxon>Dicyphina</taxon>
        <taxon>Nesidiocoris</taxon>
    </lineage>
</organism>
<reference evidence="1 2" key="1">
    <citation type="submission" date="2020-02" db="EMBL/GenBank/DDBJ databases">
        <authorList>
            <person name="Ferguson B K."/>
        </authorList>
    </citation>
    <scope>NUCLEOTIDE SEQUENCE [LARGE SCALE GENOMIC DNA]</scope>
</reference>
<evidence type="ECO:0000313" key="2">
    <source>
        <dbReference type="Proteomes" id="UP000479000"/>
    </source>
</evidence>
<gene>
    <name evidence="1" type="ORF">NTEN_LOCUS18770</name>
</gene>
<evidence type="ECO:0000313" key="1">
    <source>
        <dbReference type="EMBL" id="CAB0014335.1"/>
    </source>
</evidence>
<dbReference type="AlphaFoldDB" id="A0A6H5HC61"/>
<keyword evidence="2" id="KW-1185">Reference proteome</keyword>
<dbReference type="EMBL" id="CADCXU010027711">
    <property type="protein sequence ID" value="CAB0014335.1"/>
    <property type="molecule type" value="Genomic_DNA"/>
</dbReference>